<evidence type="ECO:0000256" key="6">
    <source>
        <dbReference type="ARBA" id="ARBA00023128"/>
    </source>
</evidence>
<evidence type="ECO:0000256" key="1">
    <source>
        <dbReference type="ARBA" id="ARBA00006155"/>
    </source>
</evidence>
<dbReference type="InterPro" id="IPR036890">
    <property type="entry name" value="HATPase_C_sf"/>
</dbReference>
<dbReference type="PANTHER" id="PTHR11947:SF15">
    <property type="entry name" value="[PYRUVATE DEHYDROGENASE (ACETYL-TRANSFERRING)] KINASE ISOZYME 2, MITOCHONDRIAL"/>
    <property type="match status" value="1"/>
</dbReference>
<dbReference type="FunFam" id="1.20.140.20:FF:000001">
    <property type="entry name" value="[Pyruvate dehydrogenase (acetyl-transferring)] kinase isozyme 2, mitochondrial"/>
    <property type="match status" value="1"/>
</dbReference>
<evidence type="ECO:0000313" key="9">
    <source>
        <dbReference type="Ensembl" id="ENSATEP00000049120.2"/>
    </source>
</evidence>
<dbReference type="Gene3D" id="3.30.565.10">
    <property type="entry name" value="Histidine kinase-like ATPase, C-terminal domain"/>
    <property type="match status" value="2"/>
</dbReference>
<keyword evidence="3 7" id="KW-0547">Nucleotide-binding</keyword>
<dbReference type="SUPFAM" id="SSF55874">
    <property type="entry name" value="ATPase domain of HSP90 chaperone/DNA topoisomerase II/histidine kinase"/>
    <property type="match status" value="1"/>
</dbReference>
<dbReference type="PANTHER" id="PTHR11947">
    <property type="entry name" value="PYRUVATE DEHYDROGENASE KINASE"/>
    <property type="match status" value="1"/>
</dbReference>
<dbReference type="SUPFAM" id="SSF69012">
    <property type="entry name" value="alpha-ketoacid dehydrogenase kinase, N-terminal domain"/>
    <property type="match status" value="1"/>
</dbReference>
<comment type="similarity">
    <text evidence="1 7">Belongs to the PDK/BCKDK protein kinase family.</text>
</comment>
<dbReference type="InterPro" id="IPR036784">
    <property type="entry name" value="AK/P_DHK_N_sf"/>
</dbReference>
<keyword evidence="10" id="KW-1185">Reference proteome</keyword>
<reference evidence="9" key="2">
    <citation type="submission" date="2025-08" db="UniProtKB">
        <authorList>
            <consortium name="Ensembl"/>
        </authorList>
    </citation>
    <scope>IDENTIFICATION</scope>
</reference>
<dbReference type="InterPro" id="IPR005467">
    <property type="entry name" value="His_kinase_dom"/>
</dbReference>
<accession>A0A7N6AL25</accession>
<dbReference type="InterPro" id="IPR018955">
    <property type="entry name" value="BCDHK/PDK_N"/>
</dbReference>
<evidence type="ECO:0000256" key="3">
    <source>
        <dbReference type="ARBA" id="ARBA00022741"/>
    </source>
</evidence>
<protein>
    <recommendedName>
        <fullName evidence="7">Protein-serine/threonine kinase</fullName>
        <ecNumber evidence="7">2.7.11.-</ecNumber>
    </recommendedName>
</protein>
<evidence type="ECO:0000256" key="7">
    <source>
        <dbReference type="RuleBase" id="RU366032"/>
    </source>
</evidence>
<evidence type="ECO:0000259" key="8">
    <source>
        <dbReference type="PROSITE" id="PS50109"/>
    </source>
</evidence>
<dbReference type="Pfam" id="PF02518">
    <property type="entry name" value="HATPase_c"/>
    <property type="match status" value="1"/>
</dbReference>
<dbReference type="GeneTree" id="ENSGT01030000234646"/>
<reference evidence="9" key="1">
    <citation type="submission" date="2021-04" db="EMBL/GenBank/DDBJ databases">
        <authorList>
            <consortium name="Wellcome Sanger Institute Data Sharing"/>
        </authorList>
    </citation>
    <scope>NUCLEOTIDE SEQUENCE [LARGE SCALE GENOMIC DNA]</scope>
</reference>
<dbReference type="CDD" id="cd16929">
    <property type="entry name" value="HATPase_PDK-like"/>
    <property type="match status" value="1"/>
</dbReference>
<reference evidence="9" key="3">
    <citation type="submission" date="2025-09" db="UniProtKB">
        <authorList>
            <consortium name="Ensembl"/>
        </authorList>
    </citation>
    <scope>IDENTIFICATION</scope>
</reference>
<dbReference type="Pfam" id="PF10436">
    <property type="entry name" value="BCDHK_Adom3"/>
    <property type="match status" value="1"/>
</dbReference>
<keyword evidence="5 7" id="KW-0067">ATP-binding</keyword>
<dbReference type="InterPro" id="IPR003594">
    <property type="entry name" value="HATPase_dom"/>
</dbReference>
<dbReference type="Proteomes" id="UP000265040">
    <property type="component" value="Chromosome 8"/>
</dbReference>
<sequence length="445" mass="50795">MTSKMKFVRSLMKAAALANVPKHIDHFSKFSPSPLSMKQFLDFGSTNACERTSFVFLRQELPVRLSNIMKEINLLPDKLLATPSVQLLQTWYIQSLMEILEFLDKSPDEQRVLEMFVEVLEAIRNRHNEVVPTMAQGVIEYKEAFGQEDPVTNHNIQYFLDRFYTSRISIRMLINQHTLVFNGSTNPAHPNTIGCIDSKCDVTEVARDAYESAKLLCEQYYLGAPELELRQINAHNNREPIHISYIPSHLYHMLFELFKVINDDATYILIKRLSESTQQLINLFPLSSLQNAMRATIENHEASRTLPPIKVMIALGGEDLSIKMSDRGGGVPFRKTERLFSYMYSTAPRPSIGDKHRAPLAGFGYGLPISRLYARYFQGDLQLYSMEGYGTDAVIHLKALSTDSVERLPVFNKSALRHYKLSLEADDWCVPSREPLDLAVHRTAK</sequence>
<keyword evidence="2 7" id="KW-0808">Transferase</keyword>
<keyword evidence="6 7" id="KW-0496">Mitochondrion</keyword>
<dbReference type="Ensembl" id="ENSATET00000063162.2">
    <property type="protein sequence ID" value="ENSATEP00000049120.2"/>
    <property type="gene ID" value="ENSATEG00000009941.3"/>
</dbReference>
<keyword evidence="4 7" id="KW-0418">Kinase</keyword>
<dbReference type="EC" id="2.7.11.-" evidence="7"/>
<dbReference type="GO" id="GO:0010906">
    <property type="term" value="P:regulation of glucose metabolic process"/>
    <property type="evidence" value="ECO:0007669"/>
    <property type="project" value="TreeGrafter"/>
</dbReference>
<organism evidence="9 10">
    <name type="scientific">Anabas testudineus</name>
    <name type="common">Climbing perch</name>
    <name type="synonym">Anthias testudineus</name>
    <dbReference type="NCBI Taxonomy" id="64144"/>
    <lineage>
        <taxon>Eukaryota</taxon>
        <taxon>Metazoa</taxon>
        <taxon>Chordata</taxon>
        <taxon>Craniata</taxon>
        <taxon>Vertebrata</taxon>
        <taxon>Euteleostomi</taxon>
        <taxon>Actinopterygii</taxon>
        <taxon>Neopterygii</taxon>
        <taxon>Teleostei</taxon>
        <taxon>Neoteleostei</taxon>
        <taxon>Acanthomorphata</taxon>
        <taxon>Anabantaria</taxon>
        <taxon>Anabantiformes</taxon>
        <taxon>Anabantoidei</taxon>
        <taxon>Anabantidae</taxon>
        <taxon>Anabas</taxon>
    </lineage>
</organism>
<dbReference type="GO" id="GO:0005759">
    <property type="term" value="C:mitochondrial matrix"/>
    <property type="evidence" value="ECO:0007669"/>
    <property type="project" value="UniProtKB-SubCell"/>
</dbReference>
<dbReference type="GO" id="GO:0005524">
    <property type="term" value="F:ATP binding"/>
    <property type="evidence" value="ECO:0007669"/>
    <property type="project" value="UniProtKB-UniRule"/>
</dbReference>
<evidence type="ECO:0000256" key="5">
    <source>
        <dbReference type="ARBA" id="ARBA00022840"/>
    </source>
</evidence>
<proteinExistence type="inferred from homology"/>
<evidence type="ECO:0000256" key="4">
    <source>
        <dbReference type="ARBA" id="ARBA00022777"/>
    </source>
</evidence>
<dbReference type="Gene3D" id="1.20.140.20">
    <property type="entry name" value="Alpha-ketoacid/pyruvate dehydrogenase kinase, N-terminal domain"/>
    <property type="match status" value="1"/>
</dbReference>
<name>A0A7N6AL25_ANATE</name>
<dbReference type="AlphaFoldDB" id="A0A7N6AL25"/>
<evidence type="ECO:0000313" key="10">
    <source>
        <dbReference type="Proteomes" id="UP000265040"/>
    </source>
</evidence>
<feature type="domain" description="Histidine kinase" evidence="8">
    <location>
        <begin position="289"/>
        <end position="401"/>
    </location>
</feature>
<dbReference type="GO" id="GO:0004740">
    <property type="term" value="F:pyruvate dehydrogenase (acetyl-transferring) kinase activity"/>
    <property type="evidence" value="ECO:0007669"/>
    <property type="project" value="TreeGrafter"/>
</dbReference>
<dbReference type="PROSITE" id="PS50109">
    <property type="entry name" value="HIS_KIN"/>
    <property type="match status" value="1"/>
</dbReference>
<comment type="subcellular location">
    <subcellularLocation>
        <location evidence="7">Mitochondrion matrix</location>
    </subcellularLocation>
</comment>
<evidence type="ECO:0000256" key="2">
    <source>
        <dbReference type="ARBA" id="ARBA00022679"/>
    </source>
</evidence>
<dbReference type="InterPro" id="IPR039028">
    <property type="entry name" value="BCKD/PDK"/>
</dbReference>